<comment type="caution">
    <text evidence="1">The sequence shown here is derived from an EMBL/GenBank/DDBJ whole genome shotgun (WGS) entry which is preliminary data.</text>
</comment>
<dbReference type="AlphaFoldDB" id="A0A0F6HAT6"/>
<evidence type="ECO:0000313" key="1">
    <source>
        <dbReference type="EMBL" id="EKO25392.1"/>
    </source>
</evidence>
<proteinExistence type="predicted"/>
<evidence type="ECO:0000313" key="2">
    <source>
        <dbReference type="Proteomes" id="UP000006324"/>
    </source>
</evidence>
<accession>A0A0F6HAT6</accession>
<dbReference type="Proteomes" id="UP000006324">
    <property type="component" value="Unassembled WGS sequence"/>
</dbReference>
<reference evidence="1 2" key="1">
    <citation type="submission" date="2012-09" db="EMBL/GenBank/DDBJ databases">
        <authorList>
            <person name="Harkins D.M."/>
            <person name="Durkin A.S."/>
            <person name="Brinkac L.M."/>
            <person name="Selengut J.D."/>
            <person name="Sanka R."/>
            <person name="DePew J."/>
            <person name="Purushe J."/>
            <person name="Chanthongthip A."/>
            <person name="Lattana O."/>
            <person name="Phetsouvanh R."/>
            <person name="Newton P.N."/>
            <person name="Vinetz J.M."/>
            <person name="Sutton G.G."/>
            <person name="Nelson W.C."/>
            <person name="Fouts D.E."/>
        </authorList>
    </citation>
    <scope>NUCLEOTIDE SEQUENCE [LARGE SCALE GENOMIC DNA]</scope>
    <source>
        <strain evidence="1 2">UI 12621</strain>
    </source>
</reference>
<organism evidence="1 2">
    <name type="scientific">Leptospira interrogans str. UI 12621</name>
    <dbReference type="NCBI Taxonomy" id="1049937"/>
    <lineage>
        <taxon>Bacteria</taxon>
        <taxon>Pseudomonadati</taxon>
        <taxon>Spirochaetota</taxon>
        <taxon>Spirochaetia</taxon>
        <taxon>Leptospirales</taxon>
        <taxon>Leptospiraceae</taxon>
        <taxon>Leptospira</taxon>
    </lineage>
</organism>
<gene>
    <name evidence="1" type="ORF">LEP1GSC104_3610</name>
</gene>
<dbReference type="EMBL" id="AHNQ02000025">
    <property type="protein sequence ID" value="EKO25392.1"/>
    <property type="molecule type" value="Genomic_DNA"/>
</dbReference>
<sequence>MFLSFLRIFIKNELENGPGGSFGNLKISDLNLCSFSVKKCLFDSYRFEFFH</sequence>
<protein>
    <submittedName>
        <fullName evidence="1">Uncharacterized protein</fullName>
    </submittedName>
</protein>
<name>A0A0F6HAT6_LEPIR</name>